<dbReference type="AlphaFoldDB" id="A0A7T3E651"/>
<reference evidence="1 2" key="1">
    <citation type="submission" date="2020-12" db="EMBL/GenBank/DDBJ databases">
        <title>FDA dAtabase for Regulatory Grade micrObial Sequences (FDA-ARGOS): Supporting development and validation of Infectious Disease Dx tests.</title>
        <authorList>
            <person name="Sproer C."/>
            <person name="Gronow S."/>
            <person name="Severitt S."/>
            <person name="Schroder I."/>
            <person name="Tallon L."/>
            <person name="Sadzewicz L."/>
            <person name="Zhao X."/>
            <person name="Boylan J."/>
            <person name="Ott S."/>
            <person name="Bowen H."/>
            <person name="Vavikolanu K."/>
            <person name="Mehta A."/>
            <person name="Aluvathingal J."/>
            <person name="Nadendla S."/>
            <person name="Lowell S."/>
            <person name="Myers T."/>
            <person name="Yan Y."/>
            <person name="Sichtig H."/>
        </authorList>
    </citation>
    <scope>NUCLEOTIDE SEQUENCE [LARGE SCALE GENOMIC DNA]</scope>
    <source>
        <strain evidence="1 2">FDAARGOS_881</strain>
    </source>
</reference>
<evidence type="ECO:0000313" key="1">
    <source>
        <dbReference type="EMBL" id="QPT09838.1"/>
    </source>
</evidence>
<dbReference type="Gene3D" id="1.10.260.40">
    <property type="entry name" value="lambda repressor-like DNA-binding domains"/>
    <property type="match status" value="1"/>
</dbReference>
<dbReference type="GO" id="GO:0003677">
    <property type="term" value="F:DNA binding"/>
    <property type="evidence" value="ECO:0007669"/>
    <property type="project" value="InterPro"/>
</dbReference>
<dbReference type="InterPro" id="IPR010982">
    <property type="entry name" value="Lambda_DNA-bd_dom_sf"/>
</dbReference>
<protein>
    <recommendedName>
        <fullName evidence="3">Ner winged helix-turn-helix DNA-binding domain-containing protein</fullName>
    </recommendedName>
</protein>
<dbReference type="RefSeq" id="WP_197939230.1">
    <property type="nucleotide sequence ID" value="NZ_CP065713.1"/>
</dbReference>
<gene>
    <name evidence="1" type="ORF">I6G38_06245</name>
</gene>
<name>A0A7T3E651_SPHPI</name>
<accession>A0A7T3E651</accession>
<sequence>MAILGNRHPEDVKAAIRKRFGSLAAFERAERLSVGSVSEILRGRPSARTTKAVERVLREQVIASESIIPVDSATNVTLHRQNGAVN</sequence>
<dbReference type="Proteomes" id="UP000594836">
    <property type="component" value="Chromosome"/>
</dbReference>
<organism evidence="1 2">
    <name type="scientific">Sphingomonas paucimobilis</name>
    <name type="common">Pseudomonas paucimobilis</name>
    <dbReference type="NCBI Taxonomy" id="13689"/>
    <lineage>
        <taxon>Bacteria</taxon>
        <taxon>Pseudomonadati</taxon>
        <taxon>Pseudomonadota</taxon>
        <taxon>Alphaproteobacteria</taxon>
        <taxon>Sphingomonadales</taxon>
        <taxon>Sphingomonadaceae</taxon>
        <taxon>Sphingomonas</taxon>
    </lineage>
</organism>
<evidence type="ECO:0008006" key="3">
    <source>
        <dbReference type="Google" id="ProtNLM"/>
    </source>
</evidence>
<dbReference type="EMBL" id="CP065713">
    <property type="protein sequence ID" value="QPT09838.1"/>
    <property type="molecule type" value="Genomic_DNA"/>
</dbReference>
<evidence type="ECO:0000313" key="2">
    <source>
        <dbReference type="Proteomes" id="UP000594836"/>
    </source>
</evidence>
<proteinExistence type="predicted"/>